<feature type="transmembrane region" description="Helical" evidence="1">
    <location>
        <begin position="59"/>
        <end position="83"/>
    </location>
</feature>
<sequence length="174" mass="20194">MLGFSIENEQGESYIQYIEKQASIVSCLYFLGTTFLNFIVCAASPLYERIWSTPPTSQPLHVFQCAVIGSTVWIQAIIGFLCIGHCHKVHERHLQRISLSSMQDTRLTRVHDHFKFLLLLTLFGQFIQFVVYIYQVFDNDIGLVIYYLLIPVTVLYFVVPCLFVCRNPYLRNID</sequence>
<name>A0A3G5AJK8_9VIRU</name>
<evidence type="ECO:0000256" key="1">
    <source>
        <dbReference type="SAM" id="Phobius"/>
    </source>
</evidence>
<feature type="transmembrane region" description="Helical" evidence="1">
    <location>
        <begin position="116"/>
        <end position="137"/>
    </location>
</feature>
<keyword evidence="1" id="KW-1133">Transmembrane helix</keyword>
<reference evidence="2" key="1">
    <citation type="submission" date="2018-10" db="EMBL/GenBank/DDBJ databases">
        <title>Hidden diversity of soil giant viruses.</title>
        <authorList>
            <person name="Schulz F."/>
            <person name="Alteio L."/>
            <person name="Goudeau D."/>
            <person name="Ryan E.M."/>
            <person name="Malmstrom R.R."/>
            <person name="Blanchard J."/>
            <person name="Woyke T."/>
        </authorList>
    </citation>
    <scope>NUCLEOTIDE SEQUENCE</scope>
    <source>
        <strain evidence="2">SYV1</strain>
    </source>
</reference>
<feature type="transmembrane region" description="Helical" evidence="1">
    <location>
        <begin position="143"/>
        <end position="165"/>
    </location>
</feature>
<dbReference type="EMBL" id="MK072512">
    <property type="protein sequence ID" value="AYV86661.1"/>
    <property type="molecule type" value="Genomic_DNA"/>
</dbReference>
<organism evidence="2">
    <name type="scientific">Sylvanvirus sp</name>
    <dbReference type="NCBI Taxonomy" id="2487774"/>
    <lineage>
        <taxon>Viruses</taxon>
    </lineage>
</organism>
<keyword evidence="1" id="KW-0472">Membrane</keyword>
<evidence type="ECO:0000313" key="2">
    <source>
        <dbReference type="EMBL" id="AYV86661.1"/>
    </source>
</evidence>
<proteinExistence type="predicted"/>
<protein>
    <submittedName>
        <fullName evidence="2">Uncharacterized protein</fullName>
    </submittedName>
</protein>
<gene>
    <name evidence="2" type="ORF">Sylvanvirus6_2</name>
</gene>
<accession>A0A3G5AJK8</accession>
<feature type="transmembrane region" description="Helical" evidence="1">
    <location>
        <begin position="27"/>
        <end position="47"/>
    </location>
</feature>
<keyword evidence="1" id="KW-0812">Transmembrane</keyword>